<dbReference type="InterPro" id="IPR016160">
    <property type="entry name" value="Ald_DH_CS_CYS"/>
</dbReference>
<evidence type="ECO:0000313" key="5">
    <source>
        <dbReference type="EMBL" id="BAH52710.1"/>
    </source>
</evidence>
<feature type="domain" description="Aldehyde dehydrogenase" evidence="4">
    <location>
        <begin position="19"/>
        <end position="476"/>
    </location>
</feature>
<dbReference type="GO" id="GO:0006574">
    <property type="term" value="P:L-valine catabolic process"/>
    <property type="evidence" value="ECO:0007669"/>
    <property type="project" value="TreeGrafter"/>
</dbReference>
<accession>C1BAK7</accession>
<dbReference type="Pfam" id="PF00171">
    <property type="entry name" value="Aldedh"/>
    <property type="match status" value="1"/>
</dbReference>
<dbReference type="EC" id="1.2.1.27" evidence="1"/>
<dbReference type="Gene3D" id="3.40.309.10">
    <property type="entry name" value="Aldehyde Dehydrogenase, Chain A, domain 2"/>
    <property type="match status" value="1"/>
</dbReference>
<dbReference type="FunFam" id="3.40.605.10:FF:000003">
    <property type="entry name" value="Methylmalonate-semialdehyde dehydrogenase [acylating]"/>
    <property type="match status" value="1"/>
</dbReference>
<proteinExistence type="predicted"/>
<evidence type="ECO:0000256" key="3">
    <source>
        <dbReference type="ARBA" id="ARBA00023027"/>
    </source>
</evidence>
<protein>
    <recommendedName>
        <fullName evidence="1">methylmalonate-semialdehyde dehydrogenase (CoA acylating)</fullName>
        <ecNumber evidence="1">1.2.1.27</ecNumber>
    </recommendedName>
</protein>
<reference evidence="5 6" key="1">
    <citation type="submission" date="2009-03" db="EMBL/GenBank/DDBJ databases">
        <title>Comparison of the complete genome sequences of Rhodococcus erythropolis PR4 and Rhodococcus opacus B4.</title>
        <authorList>
            <person name="Takarada H."/>
            <person name="Sekine M."/>
            <person name="Hosoyama A."/>
            <person name="Yamada R."/>
            <person name="Fujisawa T."/>
            <person name="Omata S."/>
            <person name="Shimizu A."/>
            <person name="Tsukatani N."/>
            <person name="Tanikawa S."/>
            <person name="Fujita N."/>
            <person name="Harayama S."/>
        </authorList>
    </citation>
    <scope>NUCLEOTIDE SEQUENCE [LARGE SCALE GENOMIC DNA]</scope>
    <source>
        <strain evidence="5 6">B4</strain>
    </source>
</reference>
<dbReference type="CDD" id="cd07085">
    <property type="entry name" value="ALDH_F6_MMSDH"/>
    <property type="match status" value="1"/>
</dbReference>
<organism evidence="5 6">
    <name type="scientific">Rhodococcus opacus (strain B4)</name>
    <dbReference type="NCBI Taxonomy" id="632772"/>
    <lineage>
        <taxon>Bacteria</taxon>
        <taxon>Bacillati</taxon>
        <taxon>Actinomycetota</taxon>
        <taxon>Actinomycetes</taxon>
        <taxon>Mycobacteriales</taxon>
        <taxon>Nocardiaceae</taxon>
        <taxon>Rhodococcus</taxon>
    </lineage>
</organism>
<dbReference type="STRING" id="632772.ROP_44630"/>
<gene>
    <name evidence="5" type="primary">mmsA</name>
    <name evidence="5" type="ordered locus">ROP_44630</name>
</gene>
<dbReference type="FunFam" id="3.40.309.10:FF:000002">
    <property type="entry name" value="Methylmalonate-semialdehyde dehydrogenase (Acylating)"/>
    <property type="match status" value="1"/>
</dbReference>
<keyword evidence="2 5" id="KW-0560">Oxidoreductase</keyword>
<dbReference type="PANTHER" id="PTHR43866">
    <property type="entry name" value="MALONATE-SEMIALDEHYDE DEHYDROGENASE"/>
    <property type="match status" value="1"/>
</dbReference>
<evidence type="ECO:0000256" key="1">
    <source>
        <dbReference type="ARBA" id="ARBA00013048"/>
    </source>
</evidence>
<name>C1BAK7_RHOOB</name>
<sequence>MAVISHWLNNKTYPGTRVDTAPVTNPATGTVTGQVALASVEDSRAVIDAAAAAFPAWRDTSLAKRTQIIFKFRELLNERKGELAEIITAEHGKVVSDALGEVSRGQEVVEFACGIAHLLKGGMTENASTNVDVASIRQPVGPVGIISPFNFPAMVPMWFFPVAIAAGNTVVLKPSEKDPTAAIWMAELWAEAGLPAGVFNVLQGDKTAVDELLTNPAIKAISFVGSTPIAQYVYATGTAHGKRVQALGGAKNHAIVLPDADLDLAADAMVNAGFGSAGERCMAISALVAVGDIADELVAKITQRTDTLKIGDGTKDSDMGPLVTKVHRDKVASYIDAGEHDGATIVVDGRQVQPNGGKDGFWLGPTLIDHVTTDMSVYTDEIFGPVLSVIRVDSYDEALELVNSSEFGNGTAIFTNDGGAARRFQNEVEVGMVGINVPIPVPMAYYSFGGWKNSLFGDSHAHGAEGVHFFTRGKVVTTRWLDPSHGGLNLGFPQNN</sequence>
<dbReference type="Gene3D" id="3.40.605.10">
    <property type="entry name" value="Aldehyde Dehydrogenase, Chain A, domain 1"/>
    <property type="match status" value="1"/>
</dbReference>
<dbReference type="RefSeq" id="WP_012691634.1">
    <property type="nucleotide sequence ID" value="NC_012522.1"/>
</dbReference>
<dbReference type="NCBIfam" id="TIGR01722">
    <property type="entry name" value="MMSDH"/>
    <property type="match status" value="1"/>
</dbReference>
<dbReference type="InterPro" id="IPR016161">
    <property type="entry name" value="Ald_DH/histidinol_DH"/>
</dbReference>
<dbReference type="InterPro" id="IPR010061">
    <property type="entry name" value="MeMal-semiAld_DH"/>
</dbReference>
<evidence type="ECO:0000313" key="6">
    <source>
        <dbReference type="Proteomes" id="UP000002212"/>
    </source>
</evidence>
<keyword evidence="3" id="KW-0520">NAD</keyword>
<dbReference type="EMBL" id="AP011115">
    <property type="protein sequence ID" value="BAH52710.1"/>
    <property type="molecule type" value="Genomic_DNA"/>
</dbReference>
<dbReference type="Proteomes" id="UP000002212">
    <property type="component" value="Chromosome"/>
</dbReference>
<dbReference type="InterPro" id="IPR015590">
    <property type="entry name" value="Aldehyde_DH_dom"/>
</dbReference>
<dbReference type="PANTHER" id="PTHR43866:SF4">
    <property type="entry name" value="MALONATE-SEMIALDEHYDE DEHYDROGENASE"/>
    <property type="match status" value="1"/>
</dbReference>
<evidence type="ECO:0000259" key="4">
    <source>
        <dbReference type="Pfam" id="PF00171"/>
    </source>
</evidence>
<dbReference type="AlphaFoldDB" id="C1BAK7"/>
<dbReference type="HOGENOM" id="CLU_005391_1_10_11"/>
<dbReference type="OrthoDB" id="6882680at2"/>
<dbReference type="InterPro" id="IPR016163">
    <property type="entry name" value="Ald_DH_C"/>
</dbReference>
<dbReference type="PATRIC" id="fig|632772.20.peg.4670"/>
<dbReference type="GO" id="GO:0006210">
    <property type="term" value="P:thymine catabolic process"/>
    <property type="evidence" value="ECO:0007669"/>
    <property type="project" value="TreeGrafter"/>
</dbReference>
<dbReference type="KEGG" id="rop:ROP_44630"/>
<evidence type="ECO:0000256" key="2">
    <source>
        <dbReference type="ARBA" id="ARBA00023002"/>
    </source>
</evidence>
<dbReference type="InterPro" id="IPR016162">
    <property type="entry name" value="Ald_DH_N"/>
</dbReference>
<dbReference type="GO" id="GO:0004491">
    <property type="term" value="F:methylmalonate-semialdehyde dehydrogenase (acylating, NAD) activity"/>
    <property type="evidence" value="ECO:0007669"/>
    <property type="project" value="UniProtKB-EC"/>
</dbReference>
<dbReference type="SUPFAM" id="SSF53720">
    <property type="entry name" value="ALDH-like"/>
    <property type="match status" value="1"/>
</dbReference>
<dbReference type="PROSITE" id="PS00070">
    <property type="entry name" value="ALDEHYDE_DEHYDR_CYS"/>
    <property type="match status" value="1"/>
</dbReference>